<organism evidence="1 2">
    <name type="scientific">Turnera subulata</name>
    <dbReference type="NCBI Taxonomy" id="218843"/>
    <lineage>
        <taxon>Eukaryota</taxon>
        <taxon>Viridiplantae</taxon>
        <taxon>Streptophyta</taxon>
        <taxon>Embryophyta</taxon>
        <taxon>Tracheophyta</taxon>
        <taxon>Spermatophyta</taxon>
        <taxon>Magnoliopsida</taxon>
        <taxon>eudicotyledons</taxon>
        <taxon>Gunneridae</taxon>
        <taxon>Pentapetalae</taxon>
        <taxon>rosids</taxon>
        <taxon>fabids</taxon>
        <taxon>Malpighiales</taxon>
        <taxon>Passifloraceae</taxon>
        <taxon>Turnera</taxon>
    </lineage>
</organism>
<dbReference type="OrthoDB" id="852325at2759"/>
<reference evidence="1" key="1">
    <citation type="submission" date="2022-02" db="EMBL/GenBank/DDBJ databases">
        <authorList>
            <person name="Henning P.M."/>
            <person name="McCubbin A.G."/>
            <person name="Shore J.S."/>
        </authorList>
    </citation>
    <scope>NUCLEOTIDE SEQUENCE</scope>
    <source>
        <strain evidence="1">F60SS</strain>
        <tissue evidence="1">Leaves</tissue>
    </source>
</reference>
<proteinExistence type="predicted"/>
<reference evidence="1" key="2">
    <citation type="journal article" date="2023" name="Plants (Basel)">
        <title>Annotation of the Turnera subulata (Passifloraceae) Draft Genome Reveals the S-Locus Evolved after the Divergence of Turneroideae from Passifloroideae in a Stepwise Manner.</title>
        <authorList>
            <person name="Henning P.M."/>
            <person name="Roalson E.H."/>
            <person name="Mir W."/>
            <person name="McCubbin A.G."/>
            <person name="Shore J.S."/>
        </authorList>
    </citation>
    <scope>NUCLEOTIDE SEQUENCE</scope>
    <source>
        <strain evidence="1">F60SS</strain>
    </source>
</reference>
<accession>A0A9Q0GAT4</accession>
<sequence>MGAQNIELNLKPNSAATGSNSAEGGFGTAIATLLAKFVLIIRVVTNRCFKLGQIQHALKKIWGCKGDVFFTEKGFNNFLICFEREAEQIAVFGLPMELMTEENAEAIDKSMAGLEEIDSSLENIIGKETVFSIKVGIDVNKPLVTGFFYKDYKGLRRWVRFRYEGLEEFCYHCGIMGNITTRCIDQDTVVETEKFVEPGRSYGPYLRMAPKTTSVPAMIRSKQPSSSLNLKWNSSVAFPKGKLEEGSSSCGWVPKRIPQKTGMGDMSNLHVRIEDSIPSERMPEMCEGLKIVEAQPT</sequence>
<comment type="caution">
    <text evidence="1">The sequence shown here is derived from an EMBL/GenBank/DDBJ whole genome shotgun (WGS) entry which is preliminary data.</text>
</comment>
<protein>
    <recommendedName>
        <fullName evidence="3">Zinc knuckle CX2CX4HX4C domain-containing protein</fullName>
    </recommendedName>
</protein>
<dbReference type="Proteomes" id="UP001141552">
    <property type="component" value="Unassembled WGS sequence"/>
</dbReference>
<dbReference type="EMBL" id="JAKUCV010001727">
    <property type="protein sequence ID" value="KAJ4845289.1"/>
    <property type="molecule type" value="Genomic_DNA"/>
</dbReference>
<gene>
    <name evidence="1" type="ORF">Tsubulata_015101</name>
</gene>
<evidence type="ECO:0000313" key="2">
    <source>
        <dbReference type="Proteomes" id="UP001141552"/>
    </source>
</evidence>
<evidence type="ECO:0000313" key="1">
    <source>
        <dbReference type="EMBL" id="KAJ4845289.1"/>
    </source>
</evidence>
<keyword evidence="2" id="KW-1185">Reference proteome</keyword>
<dbReference type="AlphaFoldDB" id="A0A9Q0GAT4"/>
<evidence type="ECO:0008006" key="3">
    <source>
        <dbReference type="Google" id="ProtNLM"/>
    </source>
</evidence>
<name>A0A9Q0GAT4_9ROSI</name>